<dbReference type="GO" id="GO:0003677">
    <property type="term" value="F:DNA binding"/>
    <property type="evidence" value="ECO:0007669"/>
    <property type="project" value="InterPro"/>
</dbReference>
<comment type="similarity">
    <text evidence="1">Belongs to the N(4)/N(6)-methyltransferase family.</text>
</comment>
<keyword evidence="4" id="KW-0949">S-adenosyl-L-methionine</keyword>
<evidence type="ECO:0000256" key="3">
    <source>
        <dbReference type="ARBA" id="ARBA00022679"/>
    </source>
</evidence>
<keyword evidence="2" id="KW-0489">Methyltransferase</keyword>
<dbReference type="InterPro" id="IPR002295">
    <property type="entry name" value="N4/N6-MTase_EcoPI_Mod-like"/>
</dbReference>
<dbReference type="InterPro" id="IPR029063">
    <property type="entry name" value="SAM-dependent_MTases_sf"/>
</dbReference>
<dbReference type="GO" id="GO:0008170">
    <property type="term" value="F:N-methyltransferase activity"/>
    <property type="evidence" value="ECO:0007669"/>
    <property type="project" value="InterPro"/>
</dbReference>
<sequence>MKTNTIICGDCLDIMRDMPNNSVDLVLTDPPYGIGAYSDGTMGGGVLAKQSRFEATDWDFKPMSVEQQVECVRIGQNQAFFGGNYFELPPSSCWIVWNKDNGDNNFADCELIWTSFKTATRLVKWKWQGMLQEPGHSKDYRQHPTQKPLGVMLWILERYSKPDQLILDPFCGSGHNLCRGKAAWQALHRHRHKP</sequence>
<organism evidence="6">
    <name type="scientific">marine sediment metagenome</name>
    <dbReference type="NCBI Taxonomy" id="412755"/>
    <lineage>
        <taxon>unclassified sequences</taxon>
        <taxon>metagenomes</taxon>
        <taxon>ecological metagenomes</taxon>
    </lineage>
</organism>
<dbReference type="Pfam" id="PF01555">
    <property type="entry name" value="N6_N4_Mtase"/>
    <property type="match status" value="1"/>
</dbReference>
<dbReference type="GO" id="GO:0032259">
    <property type="term" value="P:methylation"/>
    <property type="evidence" value="ECO:0007669"/>
    <property type="project" value="UniProtKB-KW"/>
</dbReference>
<accession>A0A0F9PXQ1</accession>
<name>A0A0F9PXQ1_9ZZZZ</name>
<dbReference type="InterPro" id="IPR002941">
    <property type="entry name" value="DNA_methylase_N4/N6"/>
</dbReference>
<reference evidence="6" key="1">
    <citation type="journal article" date="2015" name="Nature">
        <title>Complex archaea that bridge the gap between prokaryotes and eukaryotes.</title>
        <authorList>
            <person name="Spang A."/>
            <person name="Saw J.H."/>
            <person name="Jorgensen S.L."/>
            <person name="Zaremba-Niedzwiedzka K."/>
            <person name="Martijn J."/>
            <person name="Lind A.E."/>
            <person name="van Eijk R."/>
            <person name="Schleper C."/>
            <person name="Guy L."/>
            <person name="Ettema T.J."/>
        </authorList>
    </citation>
    <scope>NUCLEOTIDE SEQUENCE</scope>
</reference>
<evidence type="ECO:0000256" key="2">
    <source>
        <dbReference type="ARBA" id="ARBA00022603"/>
    </source>
</evidence>
<evidence type="ECO:0000259" key="5">
    <source>
        <dbReference type="Pfam" id="PF01555"/>
    </source>
</evidence>
<dbReference type="EMBL" id="LAZR01004762">
    <property type="protein sequence ID" value="KKN05791.1"/>
    <property type="molecule type" value="Genomic_DNA"/>
</dbReference>
<evidence type="ECO:0000313" key="6">
    <source>
        <dbReference type="EMBL" id="KKN05791.1"/>
    </source>
</evidence>
<dbReference type="PROSITE" id="PS00092">
    <property type="entry name" value="N6_MTASE"/>
    <property type="match status" value="1"/>
</dbReference>
<dbReference type="PRINTS" id="PR00506">
    <property type="entry name" value="D21N6MTFRASE"/>
</dbReference>
<feature type="domain" description="DNA methylase N-4/N-6" evidence="5">
    <location>
        <begin position="125"/>
        <end position="174"/>
    </location>
</feature>
<keyword evidence="3" id="KW-0808">Transferase</keyword>
<gene>
    <name evidence="6" type="ORF">LCGC14_1083870</name>
</gene>
<dbReference type="Gene3D" id="3.40.50.150">
    <property type="entry name" value="Vaccinia Virus protein VP39"/>
    <property type="match status" value="1"/>
</dbReference>
<dbReference type="AlphaFoldDB" id="A0A0F9PXQ1"/>
<comment type="caution">
    <text evidence="6">The sequence shown here is derived from an EMBL/GenBank/DDBJ whole genome shotgun (WGS) entry which is preliminary data.</text>
</comment>
<dbReference type="InterPro" id="IPR002052">
    <property type="entry name" value="DNA_methylase_N6_adenine_CS"/>
</dbReference>
<dbReference type="SUPFAM" id="SSF53335">
    <property type="entry name" value="S-adenosyl-L-methionine-dependent methyltransferases"/>
    <property type="match status" value="1"/>
</dbReference>
<protein>
    <recommendedName>
        <fullName evidence="5">DNA methylase N-4/N-6 domain-containing protein</fullName>
    </recommendedName>
</protein>
<proteinExistence type="inferred from homology"/>
<evidence type="ECO:0000256" key="1">
    <source>
        <dbReference type="ARBA" id="ARBA00006594"/>
    </source>
</evidence>
<evidence type="ECO:0000256" key="4">
    <source>
        <dbReference type="ARBA" id="ARBA00022691"/>
    </source>
</evidence>